<accession>A0A1T2XNH9</accession>
<feature type="transmembrane region" description="Helical" evidence="1">
    <location>
        <begin position="12"/>
        <end position="32"/>
    </location>
</feature>
<dbReference type="AlphaFoldDB" id="A0A1T2XNH9"/>
<name>A0A1T2XNH9_9BACL</name>
<dbReference type="STRING" id="1324314.BVG16_03420"/>
<keyword evidence="1" id="KW-1133">Transmembrane helix</keyword>
<evidence type="ECO:0000256" key="1">
    <source>
        <dbReference type="SAM" id="Phobius"/>
    </source>
</evidence>
<protein>
    <recommendedName>
        <fullName evidence="4">DUF4227 domain-containing protein</fullName>
    </recommendedName>
</protein>
<dbReference type="Pfam" id="PF14004">
    <property type="entry name" value="DUF4227"/>
    <property type="match status" value="1"/>
</dbReference>
<comment type="caution">
    <text evidence="2">The sequence shown here is derived from an EMBL/GenBank/DDBJ whole genome shotgun (WGS) entry which is preliminary data.</text>
</comment>
<dbReference type="EMBL" id="MSZX01000001">
    <property type="protein sequence ID" value="OPA81372.1"/>
    <property type="molecule type" value="Genomic_DNA"/>
</dbReference>
<evidence type="ECO:0000313" key="2">
    <source>
        <dbReference type="EMBL" id="OPA81372.1"/>
    </source>
</evidence>
<proteinExistence type="predicted"/>
<dbReference type="Proteomes" id="UP000190188">
    <property type="component" value="Unassembled WGS sequence"/>
</dbReference>
<reference evidence="2 3" key="1">
    <citation type="submission" date="2017-01" db="EMBL/GenBank/DDBJ databases">
        <title>Genome analysis of Paenibacillus selenitrireducens ES3-24.</title>
        <authorList>
            <person name="Xu D."/>
            <person name="Yao R."/>
            <person name="Zheng S."/>
        </authorList>
    </citation>
    <scope>NUCLEOTIDE SEQUENCE [LARGE SCALE GENOMIC DNA]</scope>
    <source>
        <strain evidence="2 3">ES3-24</strain>
    </source>
</reference>
<keyword evidence="3" id="KW-1185">Reference proteome</keyword>
<keyword evidence="1" id="KW-0472">Membrane</keyword>
<dbReference type="RefSeq" id="WP_078497109.1">
    <property type="nucleotide sequence ID" value="NZ_MSZX01000001.1"/>
</dbReference>
<organism evidence="2 3">
    <name type="scientific">Paenibacillus selenitireducens</name>
    <dbReference type="NCBI Taxonomy" id="1324314"/>
    <lineage>
        <taxon>Bacteria</taxon>
        <taxon>Bacillati</taxon>
        <taxon>Bacillota</taxon>
        <taxon>Bacilli</taxon>
        <taxon>Bacillales</taxon>
        <taxon>Paenibacillaceae</taxon>
        <taxon>Paenibacillus</taxon>
    </lineage>
</organism>
<sequence>MIVSVRKWMERLRFLILFLALTYFLVQILGLFSDWITPVDRYREPHGKAVKVFHQNTIIDMENDSFTDQLKLFFWYGE</sequence>
<keyword evidence="1" id="KW-0812">Transmembrane</keyword>
<evidence type="ECO:0008006" key="4">
    <source>
        <dbReference type="Google" id="ProtNLM"/>
    </source>
</evidence>
<evidence type="ECO:0000313" key="3">
    <source>
        <dbReference type="Proteomes" id="UP000190188"/>
    </source>
</evidence>
<dbReference type="InterPro" id="IPR025321">
    <property type="entry name" value="DUF4227"/>
</dbReference>
<dbReference type="OrthoDB" id="2691647at2"/>
<gene>
    <name evidence="2" type="ORF">BVG16_03420</name>
</gene>